<accession>A0A0E9LVF9</accession>
<keyword evidence="2" id="KW-1185">Reference proteome</keyword>
<proteinExistence type="predicted"/>
<dbReference type="STRING" id="1236989.JCM15548_11258"/>
<dbReference type="RefSeq" id="WP_062122918.1">
    <property type="nucleotide sequence ID" value="NZ_BAZW01000006.1"/>
</dbReference>
<dbReference type="EMBL" id="BAZW01000006">
    <property type="protein sequence ID" value="GAO29101.1"/>
    <property type="molecule type" value="Genomic_DNA"/>
</dbReference>
<sequence>MANEFRFKYKLSETGKVKGYFELNNKNLPFEVTNASNPLGDLLKAMVSFVQEPAHLWGEINATAVEWYGDDCIFVLEFSSDDGKTLQLSITRNSAPFGEQVPGMAITGTLELEQFYLTIIKELDGMIKYLGLLNYAQMWQNDEFPLTYFLLLKKYLIEWKRWTPSLEESDVLESEFMMVLS</sequence>
<evidence type="ECO:0000313" key="1">
    <source>
        <dbReference type="EMBL" id="GAO29101.1"/>
    </source>
</evidence>
<reference evidence="1 2" key="1">
    <citation type="journal article" date="2015" name="Microbes Environ.">
        <title>Distribution and evolution of nitrogen fixation genes in the phylum bacteroidetes.</title>
        <authorList>
            <person name="Inoue J."/>
            <person name="Oshima K."/>
            <person name="Suda W."/>
            <person name="Sakamoto M."/>
            <person name="Iino T."/>
            <person name="Noda S."/>
            <person name="Hongoh Y."/>
            <person name="Hattori M."/>
            <person name="Ohkuma M."/>
        </authorList>
    </citation>
    <scope>NUCLEOTIDE SEQUENCE [LARGE SCALE GENOMIC DNA]</scope>
    <source>
        <strain evidence="1">JCM 15548</strain>
    </source>
</reference>
<name>A0A0E9LVF9_9BACT</name>
<gene>
    <name evidence="1" type="ORF">JCM15548_11258</name>
</gene>
<organism evidence="1 2">
    <name type="scientific">Geofilum rubicundum JCM 15548</name>
    <dbReference type="NCBI Taxonomy" id="1236989"/>
    <lineage>
        <taxon>Bacteria</taxon>
        <taxon>Pseudomonadati</taxon>
        <taxon>Bacteroidota</taxon>
        <taxon>Bacteroidia</taxon>
        <taxon>Marinilabiliales</taxon>
        <taxon>Marinilabiliaceae</taxon>
        <taxon>Geofilum</taxon>
    </lineage>
</organism>
<dbReference type="OrthoDB" id="5456548at2"/>
<protein>
    <submittedName>
        <fullName evidence="1">Uncharacterized protein</fullName>
    </submittedName>
</protein>
<evidence type="ECO:0000313" key="2">
    <source>
        <dbReference type="Proteomes" id="UP000032900"/>
    </source>
</evidence>
<comment type="caution">
    <text evidence="1">The sequence shown here is derived from an EMBL/GenBank/DDBJ whole genome shotgun (WGS) entry which is preliminary data.</text>
</comment>
<dbReference type="AlphaFoldDB" id="A0A0E9LVF9"/>
<dbReference type="Proteomes" id="UP000032900">
    <property type="component" value="Unassembled WGS sequence"/>
</dbReference>